<reference evidence="1" key="1">
    <citation type="submission" date="2020-06" db="EMBL/GenBank/DDBJ databases">
        <authorList>
            <person name="Li T."/>
            <person name="Hu X."/>
            <person name="Zhang T."/>
            <person name="Song X."/>
            <person name="Zhang H."/>
            <person name="Dai N."/>
            <person name="Sheng W."/>
            <person name="Hou X."/>
            <person name="Wei L."/>
        </authorList>
    </citation>
    <scope>NUCLEOTIDE SEQUENCE</scope>
    <source>
        <strain evidence="1">KEN1</strain>
        <tissue evidence="1">Leaf</tissue>
    </source>
</reference>
<reference evidence="1" key="2">
    <citation type="journal article" date="2024" name="Plant">
        <title>Genomic evolution and insights into agronomic trait innovations of Sesamum species.</title>
        <authorList>
            <person name="Miao H."/>
            <person name="Wang L."/>
            <person name="Qu L."/>
            <person name="Liu H."/>
            <person name="Sun Y."/>
            <person name="Le M."/>
            <person name="Wang Q."/>
            <person name="Wei S."/>
            <person name="Zheng Y."/>
            <person name="Lin W."/>
            <person name="Duan Y."/>
            <person name="Cao H."/>
            <person name="Xiong S."/>
            <person name="Wang X."/>
            <person name="Wei L."/>
            <person name="Li C."/>
            <person name="Ma Q."/>
            <person name="Ju M."/>
            <person name="Zhao R."/>
            <person name="Li G."/>
            <person name="Mu C."/>
            <person name="Tian Q."/>
            <person name="Mei H."/>
            <person name="Zhang T."/>
            <person name="Gao T."/>
            <person name="Zhang H."/>
        </authorList>
    </citation>
    <scope>NUCLEOTIDE SEQUENCE</scope>
    <source>
        <strain evidence="1">KEN1</strain>
    </source>
</reference>
<dbReference type="AlphaFoldDB" id="A0AAW2TPR1"/>
<proteinExistence type="predicted"/>
<gene>
    <name evidence="1" type="ORF">Slati_3872000</name>
</gene>
<comment type="caution">
    <text evidence="1">The sequence shown here is derived from an EMBL/GenBank/DDBJ whole genome shotgun (WGS) entry which is preliminary data.</text>
</comment>
<evidence type="ECO:0000313" key="1">
    <source>
        <dbReference type="EMBL" id="KAL0405581.1"/>
    </source>
</evidence>
<protein>
    <submittedName>
        <fullName evidence="1">Uncharacterized protein</fullName>
    </submittedName>
</protein>
<organism evidence="1">
    <name type="scientific">Sesamum latifolium</name>
    <dbReference type="NCBI Taxonomy" id="2727402"/>
    <lineage>
        <taxon>Eukaryota</taxon>
        <taxon>Viridiplantae</taxon>
        <taxon>Streptophyta</taxon>
        <taxon>Embryophyta</taxon>
        <taxon>Tracheophyta</taxon>
        <taxon>Spermatophyta</taxon>
        <taxon>Magnoliopsida</taxon>
        <taxon>eudicotyledons</taxon>
        <taxon>Gunneridae</taxon>
        <taxon>Pentapetalae</taxon>
        <taxon>asterids</taxon>
        <taxon>lamiids</taxon>
        <taxon>Lamiales</taxon>
        <taxon>Pedaliaceae</taxon>
        <taxon>Sesamum</taxon>
    </lineage>
</organism>
<dbReference type="EMBL" id="JACGWN010000014">
    <property type="protein sequence ID" value="KAL0405581.1"/>
    <property type="molecule type" value="Genomic_DNA"/>
</dbReference>
<sequence length="139" mass="16654">MAIRQRTTRAPEENRLEQKRLNDLVYIKYNRALRWRYDTRDTIDPIALDDIHESNEWLLGRLNLSKEDDDEENARVYEDDDLTWGDVARAFGVDEDAYAFRPRHSKELKKKYYVKGLFIKDNQKSVYLLEIHHKASSSY</sequence>
<name>A0AAW2TPR1_9LAMI</name>
<accession>A0AAW2TPR1</accession>